<keyword evidence="2 3" id="KW-0808">Transferase</keyword>
<evidence type="ECO:0000313" key="7">
    <source>
        <dbReference type="Proteomes" id="UP000245657"/>
    </source>
</evidence>
<dbReference type="PIRSF" id="PIRSF006414">
    <property type="entry name" value="Ftr_formyl_trnsf"/>
    <property type="match status" value="1"/>
</dbReference>
<dbReference type="Pfam" id="PF02741">
    <property type="entry name" value="FTR_C"/>
    <property type="match status" value="1"/>
</dbReference>
<accession>A0A2V2MYQ0</accession>
<dbReference type="GO" id="GO:0019386">
    <property type="term" value="P:methanogenesis, from carbon dioxide"/>
    <property type="evidence" value="ECO:0007669"/>
    <property type="project" value="UniProtKB-UniRule"/>
</dbReference>
<keyword evidence="7" id="KW-1185">Reference proteome</keyword>
<evidence type="ECO:0000259" key="4">
    <source>
        <dbReference type="Pfam" id="PF01913"/>
    </source>
</evidence>
<dbReference type="EMBL" id="QGMY01000008">
    <property type="protein sequence ID" value="PWR71430.1"/>
    <property type="molecule type" value="Genomic_DNA"/>
</dbReference>
<feature type="domain" description="Formylmethanofuran: tetrahydromethanopterin formyltransferase Ftr C-terminal" evidence="5">
    <location>
        <begin position="144"/>
        <end position="294"/>
    </location>
</feature>
<dbReference type="InterPro" id="IPR022667">
    <property type="entry name" value="ForMFR_H4MPT_ForTrfase_N"/>
</dbReference>
<comment type="caution">
    <text evidence="6">The sequence shown here is derived from an EMBL/GenBank/DDBJ whole genome shotgun (WGS) entry which is preliminary data.</text>
</comment>
<name>A0A2V2MYQ0_9EURY</name>
<comment type="pathway">
    <text evidence="3">One-carbon metabolism; methanogenesis from CO(2); 5,10-methenyl-5,6,7,8-tetrahydromethanopterin from CO(2): step 2/3.</text>
</comment>
<reference evidence="6 7" key="1">
    <citation type="submission" date="2018-05" db="EMBL/GenBank/DDBJ databases">
        <title>Draft genome of Methanospirillum lacunae Ki8-1.</title>
        <authorList>
            <person name="Dueholm M.S."/>
            <person name="Nielsen P.H."/>
            <person name="Bakmann L.F."/>
            <person name="Otzen D.E."/>
        </authorList>
    </citation>
    <scope>NUCLEOTIDE SEQUENCE [LARGE SCALE GENOMIC DNA]</scope>
    <source>
        <strain evidence="6 7">Ki8-1</strain>
    </source>
</reference>
<dbReference type="EC" id="2.3.1.101" evidence="3"/>
<organism evidence="6 7">
    <name type="scientific">Methanospirillum lacunae</name>
    <dbReference type="NCBI Taxonomy" id="668570"/>
    <lineage>
        <taxon>Archaea</taxon>
        <taxon>Methanobacteriati</taxon>
        <taxon>Methanobacteriota</taxon>
        <taxon>Stenosarchaea group</taxon>
        <taxon>Methanomicrobia</taxon>
        <taxon>Methanomicrobiales</taxon>
        <taxon>Methanospirillaceae</taxon>
        <taxon>Methanospirillum</taxon>
    </lineage>
</organism>
<dbReference type="SUPFAM" id="SSF55112">
    <property type="entry name" value="Formylmethanofuran:tetrahydromethanopterin formyltransferase"/>
    <property type="match status" value="2"/>
</dbReference>
<dbReference type="AlphaFoldDB" id="A0A2V2MYQ0"/>
<dbReference type="InterPro" id="IPR002770">
    <property type="entry name" value="ForMFR_H4MPT_ForTrfase_C"/>
</dbReference>
<evidence type="ECO:0000256" key="2">
    <source>
        <dbReference type="ARBA" id="ARBA00022679"/>
    </source>
</evidence>
<dbReference type="RefSeq" id="WP_109969048.1">
    <property type="nucleotide sequence ID" value="NZ_CP176093.1"/>
</dbReference>
<dbReference type="GO" id="GO:0005737">
    <property type="term" value="C:cytoplasm"/>
    <property type="evidence" value="ECO:0007669"/>
    <property type="project" value="UniProtKB-SubCell"/>
</dbReference>
<evidence type="ECO:0000259" key="5">
    <source>
        <dbReference type="Pfam" id="PF02741"/>
    </source>
</evidence>
<dbReference type="GeneID" id="97550432"/>
<keyword evidence="3" id="KW-0963">Cytoplasm</keyword>
<dbReference type="HAMAP" id="MF_00579">
    <property type="entry name" value="FTR"/>
    <property type="match status" value="1"/>
</dbReference>
<dbReference type="InterPro" id="IPR023447">
    <property type="entry name" value="ForMFR_H4MPT_ForTrfase_fd-like"/>
</dbReference>
<sequence length="296" mass="31363">MELNGVTIDNTFAEGFPIWVSRVIITAVTREYAMKAATEATGFATSAIGCPCEAGIEGYLSGDETPDGRPGVSIMICASKKKLPEQVMERIAECVLTAATTSVFNGLPEAEEKFDIKIHFFGDKFESKVEIGGRACWKIPIMEGDYVGEEVFGMVKGVAGGNFFVMAENQMAALLGAQAASDAILEVKGTITSFPGGIVASGSKVGSKNYKFPIPATTNEQYCPSIRDKVPDTKVPEGVKSIYELVINGVDEAAVKKAMAAGIKAAVKVPGVTFISAGNYEGKLGPFQLKLHEILA</sequence>
<dbReference type="GO" id="GO:0030270">
    <property type="term" value="F:formylmethanofuran-tetrahydromethanopterin N-formyltransferase activity"/>
    <property type="evidence" value="ECO:0007669"/>
    <property type="project" value="UniProtKB-UniRule"/>
</dbReference>
<feature type="domain" description="Formylmethanofuran: tetrahydromethanopterin formyltransferase Ftr N-terminal" evidence="4">
    <location>
        <begin position="1"/>
        <end position="141"/>
    </location>
</feature>
<protein>
    <recommendedName>
        <fullName evidence="3">Formylmethanofuran--tetrahydromethanopterin formyltransferase</fullName>
        <shortName evidence="3">Ftr</shortName>
        <ecNumber evidence="3">2.3.1.101</ecNumber>
    </recommendedName>
    <alternativeName>
        <fullName evidence="3">H4MPT formyltransferase</fullName>
    </alternativeName>
</protein>
<dbReference type="GO" id="GO:0006730">
    <property type="term" value="P:one-carbon metabolic process"/>
    <property type="evidence" value="ECO:0007669"/>
    <property type="project" value="UniProtKB-UniRule"/>
</dbReference>
<keyword evidence="3" id="KW-0012">Acyltransferase</keyword>
<comment type="subcellular location">
    <subcellularLocation>
        <location evidence="3">Cytoplasm</location>
    </subcellularLocation>
</comment>
<gene>
    <name evidence="6" type="primary">fhcD</name>
    <name evidence="3" type="synonym">ftr</name>
    <name evidence="6" type="ORF">DK846_11230</name>
</gene>
<dbReference type="Proteomes" id="UP000245657">
    <property type="component" value="Unassembled WGS sequence"/>
</dbReference>
<dbReference type="NCBIfam" id="TIGR03119">
    <property type="entry name" value="one_C_fhcD"/>
    <property type="match status" value="1"/>
</dbReference>
<evidence type="ECO:0000256" key="1">
    <source>
        <dbReference type="ARBA" id="ARBA00006770"/>
    </source>
</evidence>
<comment type="subunit">
    <text evidence="3">Homotetramer.</text>
</comment>
<dbReference type="UniPathway" id="UPA00640">
    <property type="reaction ID" value="UER00693"/>
</dbReference>
<dbReference type="Pfam" id="PF01913">
    <property type="entry name" value="FTR"/>
    <property type="match status" value="1"/>
</dbReference>
<comment type="function">
    <text evidence="3">Catalyzes the reversible transfer of a formyl group from formylmethanofuran (formyl-MFR) to tetrahydromethanopterin (H(4)MPT) to produce 5-formyl tetrahydromethanopterin (5-formyl-H(4)MPT) and methanofuran (MFR).</text>
</comment>
<dbReference type="Gene3D" id="3.30.70.520">
    <property type="match status" value="2"/>
</dbReference>
<dbReference type="OrthoDB" id="81373at2157"/>
<evidence type="ECO:0000313" key="6">
    <source>
        <dbReference type="EMBL" id="PWR71430.1"/>
    </source>
</evidence>
<proteinExistence type="inferred from homology"/>
<comment type="catalytic activity">
    <reaction evidence="3">
        <text>N-formylmethanofuran + 5,6,7,8-tetrahydromethanopterin + H(+) = N(5)-formyl-5,6,7,8-tetrahydromethanopterin + methanofuran</text>
        <dbReference type="Rhea" id="RHEA:18061"/>
        <dbReference type="ChEBI" id="CHEBI:15378"/>
        <dbReference type="ChEBI" id="CHEBI:57727"/>
        <dbReference type="ChEBI" id="CHEBI:58018"/>
        <dbReference type="ChEBI" id="CHEBI:58103"/>
        <dbReference type="ChEBI" id="CHEBI:58151"/>
        <dbReference type="EC" id="2.3.1.101"/>
    </reaction>
</comment>
<dbReference type="NCBIfam" id="NF002554">
    <property type="entry name" value="PRK02114.1"/>
    <property type="match status" value="1"/>
</dbReference>
<keyword evidence="3" id="KW-0484">Methanogenesis</keyword>
<dbReference type="InterPro" id="IPR014053">
    <property type="entry name" value="ForMFR_H4MPT_ForTrfase"/>
</dbReference>
<evidence type="ECO:0000256" key="3">
    <source>
        <dbReference type="HAMAP-Rule" id="MF_00579"/>
    </source>
</evidence>
<comment type="similarity">
    <text evidence="1 3">Belongs to the FTR family.</text>
</comment>
<keyword evidence="3" id="KW-0554">One-carbon metabolism</keyword>